<feature type="region of interest" description="Disordered" evidence="1">
    <location>
        <begin position="160"/>
        <end position="187"/>
    </location>
</feature>
<protein>
    <submittedName>
        <fullName evidence="2">Uncharacterized protein</fullName>
    </submittedName>
</protein>
<evidence type="ECO:0000313" key="2">
    <source>
        <dbReference type="EMBL" id="AEM84263.1"/>
    </source>
</evidence>
<accession>G2PFC0</accession>
<dbReference type="EMBL" id="CP002994">
    <property type="protein sequence ID" value="AEM84263.1"/>
    <property type="molecule type" value="Genomic_DNA"/>
</dbReference>
<dbReference type="Proteomes" id="UP000008703">
    <property type="component" value="Chromosome"/>
</dbReference>
<keyword evidence="3" id="KW-1185">Reference proteome</keyword>
<dbReference type="RefSeq" id="WP_014057759.1">
    <property type="nucleotide sequence ID" value="NC_015957.1"/>
</dbReference>
<dbReference type="AlphaFoldDB" id="G2PFC0"/>
<evidence type="ECO:0000256" key="1">
    <source>
        <dbReference type="SAM" id="MobiDB-lite"/>
    </source>
</evidence>
<organism evidence="2 3">
    <name type="scientific">Streptomyces violaceusniger (strain Tu 4113)</name>
    <dbReference type="NCBI Taxonomy" id="653045"/>
    <lineage>
        <taxon>Bacteria</taxon>
        <taxon>Bacillati</taxon>
        <taxon>Actinomycetota</taxon>
        <taxon>Actinomycetes</taxon>
        <taxon>Kitasatosporales</taxon>
        <taxon>Streptomycetaceae</taxon>
        <taxon>Streptomyces</taxon>
        <taxon>Streptomyces violaceusniger group</taxon>
    </lineage>
</organism>
<dbReference type="eggNOG" id="ENOG502ZRCB">
    <property type="taxonomic scope" value="Bacteria"/>
</dbReference>
<dbReference type="KEGG" id="svl:Strvi_4680"/>
<sequence>MYRGEVRVVVDEQDDLFSTRVALQAHRPAEGCITVQPTPASALPAALAHDVLYALGKRLAPASGAADALLDSVKAAWLAAAAWSVAEGIRHVVLLRAHLLTTRRVEQLLAWRDMAGIHLTLVWQAAPRRIPPALAPLMHRVSSREQFEAVLSGPGPVPAYPAYSPGPGSPGGRRGCTTPEPSCAGGSGTGRVFLGGCDGGLGRGRPSC</sequence>
<evidence type="ECO:0000313" key="3">
    <source>
        <dbReference type="Proteomes" id="UP000008703"/>
    </source>
</evidence>
<dbReference type="HOGENOM" id="CLU_1320321_0_0_11"/>
<proteinExistence type="predicted"/>
<name>G2PFC0_STRV4</name>
<reference evidence="2" key="1">
    <citation type="submission" date="2011-08" db="EMBL/GenBank/DDBJ databases">
        <title>Complete sequence of chromosome of Streptomyces violaceusniger Tu 4113.</title>
        <authorList>
            <consortium name="US DOE Joint Genome Institute"/>
            <person name="Lucas S."/>
            <person name="Han J."/>
            <person name="Lapidus A."/>
            <person name="Cheng J.-F."/>
            <person name="Goodwin L."/>
            <person name="Pitluck S."/>
            <person name="Peters L."/>
            <person name="Ivanova N."/>
            <person name="Daligault H."/>
            <person name="Detter J.C."/>
            <person name="Han C."/>
            <person name="Tapia R."/>
            <person name="Land M."/>
            <person name="Hauser L."/>
            <person name="Kyrpides N."/>
            <person name="Ivanova N."/>
            <person name="Pagani I."/>
            <person name="Hagen A."/>
            <person name="Katz L."/>
            <person name="Fiedler H.-P."/>
            <person name="Keasling J."/>
            <person name="Fortman J."/>
            <person name="Woyke T."/>
        </authorList>
    </citation>
    <scope>NUCLEOTIDE SEQUENCE [LARGE SCALE GENOMIC DNA]</scope>
    <source>
        <strain evidence="2">Tu 4113</strain>
    </source>
</reference>
<gene>
    <name evidence="2" type="ORF">Strvi_4680</name>
</gene>